<name>A0AAV7RYL4_PLEWA</name>
<reference evidence="2" key="1">
    <citation type="journal article" date="2022" name="bioRxiv">
        <title>Sequencing and chromosome-scale assembly of the giantPleurodeles waltlgenome.</title>
        <authorList>
            <person name="Brown T."/>
            <person name="Elewa A."/>
            <person name="Iarovenko S."/>
            <person name="Subramanian E."/>
            <person name="Araus A.J."/>
            <person name="Petzold A."/>
            <person name="Susuki M."/>
            <person name="Suzuki K.-i.T."/>
            <person name="Hayashi T."/>
            <person name="Toyoda A."/>
            <person name="Oliveira C."/>
            <person name="Osipova E."/>
            <person name="Leigh N.D."/>
            <person name="Simon A."/>
            <person name="Yun M.H."/>
        </authorList>
    </citation>
    <scope>NUCLEOTIDE SEQUENCE</scope>
    <source>
        <strain evidence="2">20211129_DDA</strain>
        <tissue evidence="2">Liver</tissue>
    </source>
</reference>
<organism evidence="2 3">
    <name type="scientific">Pleurodeles waltl</name>
    <name type="common">Iberian ribbed newt</name>
    <dbReference type="NCBI Taxonomy" id="8319"/>
    <lineage>
        <taxon>Eukaryota</taxon>
        <taxon>Metazoa</taxon>
        <taxon>Chordata</taxon>
        <taxon>Craniata</taxon>
        <taxon>Vertebrata</taxon>
        <taxon>Euteleostomi</taxon>
        <taxon>Amphibia</taxon>
        <taxon>Batrachia</taxon>
        <taxon>Caudata</taxon>
        <taxon>Salamandroidea</taxon>
        <taxon>Salamandridae</taxon>
        <taxon>Pleurodelinae</taxon>
        <taxon>Pleurodeles</taxon>
    </lineage>
</organism>
<comment type="caution">
    <text evidence="2">The sequence shown here is derived from an EMBL/GenBank/DDBJ whole genome shotgun (WGS) entry which is preliminary data.</text>
</comment>
<feature type="region of interest" description="Disordered" evidence="1">
    <location>
        <begin position="1"/>
        <end position="79"/>
    </location>
</feature>
<dbReference type="EMBL" id="JANPWB010000009">
    <property type="protein sequence ID" value="KAJ1156058.1"/>
    <property type="molecule type" value="Genomic_DNA"/>
</dbReference>
<dbReference type="Proteomes" id="UP001066276">
    <property type="component" value="Chromosome 5"/>
</dbReference>
<evidence type="ECO:0000256" key="1">
    <source>
        <dbReference type="SAM" id="MobiDB-lite"/>
    </source>
</evidence>
<sequence>MRLGWEASEVSSRRPWGLSPASRVPRRLLSRLSGSSTQHAGSDPVSAPPPTGVQRPQSPTPRAVAPPTPLPDLSAHLRGHGAATWRHPGYFRRRWRGPDGRTFSAYRL</sequence>
<protein>
    <submittedName>
        <fullName evidence="2">Uncharacterized protein</fullName>
    </submittedName>
</protein>
<keyword evidence="3" id="KW-1185">Reference proteome</keyword>
<evidence type="ECO:0000313" key="2">
    <source>
        <dbReference type="EMBL" id="KAJ1156058.1"/>
    </source>
</evidence>
<gene>
    <name evidence="2" type="ORF">NDU88_008783</name>
</gene>
<accession>A0AAV7RYL4</accession>
<proteinExistence type="predicted"/>
<dbReference type="AlphaFoldDB" id="A0AAV7RYL4"/>
<evidence type="ECO:0000313" key="3">
    <source>
        <dbReference type="Proteomes" id="UP001066276"/>
    </source>
</evidence>